<dbReference type="InterPro" id="IPR044135">
    <property type="entry name" value="Met-tRNA-FMT_C"/>
</dbReference>
<dbReference type="PANTHER" id="PTHR11138">
    <property type="entry name" value="METHIONYL-TRNA FORMYLTRANSFERASE"/>
    <property type="match status" value="1"/>
</dbReference>
<evidence type="ECO:0000259" key="9">
    <source>
        <dbReference type="Pfam" id="PF00551"/>
    </source>
</evidence>
<evidence type="ECO:0000313" key="12">
    <source>
        <dbReference type="Proteomes" id="UP000230564"/>
    </source>
</evidence>
<evidence type="ECO:0000256" key="2">
    <source>
        <dbReference type="ARBA" id="ARBA00010699"/>
    </source>
</evidence>
<dbReference type="Gene3D" id="3.10.25.10">
    <property type="entry name" value="Formyl transferase, C-terminal domain"/>
    <property type="match status" value="1"/>
</dbReference>
<dbReference type="GO" id="GO:0005829">
    <property type="term" value="C:cytosol"/>
    <property type="evidence" value="ECO:0007669"/>
    <property type="project" value="TreeGrafter"/>
</dbReference>
<dbReference type="PANTHER" id="PTHR11138:SF5">
    <property type="entry name" value="METHIONYL-TRNA FORMYLTRANSFERASE, MITOCHONDRIAL"/>
    <property type="match status" value="1"/>
</dbReference>
<dbReference type="InterPro" id="IPR005793">
    <property type="entry name" value="Formyl_trans_C"/>
</dbReference>
<dbReference type="Pfam" id="PF00551">
    <property type="entry name" value="Formyl_trans_N"/>
    <property type="match status" value="1"/>
</dbReference>
<dbReference type="CDD" id="cd08704">
    <property type="entry name" value="Met_tRNA_FMT_C"/>
    <property type="match status" value="1"/>
</dbReference>
<dbReference type="GO" id="GO:0004479">
    <property type="term" value="F:methionyl-tRNA formyltransferase activity"/>
    <property type="evidence" value="ECO:0007669"/>
    <property type="project" value="UniProtKB-UniRule"/>
</dbReference>
<name>A0A2H0NC04_9BACT</name>
<dbReference type="Pfam" id="PF02911">
    <property type="entry name" value="Formyl_trans_C"/>
    <property type="match status" value="1"/>
</dbReference>
<dbReference type="SUPFAM" id="SSF53328">
    <property type="entry name" value="Formyltransferase"/>
    <property type="match status" value="1"/>
</dbReference>
<organism evidence="11 12">
    <name type="scientific">Candidatus Komeilibacteria bacterium CG11_big_fil_rev_8_21_14_0_20_36_20</name>
    <dbReference type="NCBI Taxonomy" id="1974477"/>
    <lineage>
        <taxon>Bacteria</taxon>
        <taxon>Candidatus Komeiliibacteriota</taxon>
    </lineage>
</organism>
<dbReference type="Proteomes" id="UP000230564">
    <property type="component" value="Unassembled WGS sequence"/>
</dbReference>
<dbReference type="InterPro" id="IPR002376">
    <property type="entry name" value="Formyl_transf_N"/>
</dbReference>
<feature type="domain" description="Formyl transferase C-terminal" evidence="10">
    <location>
        <begin position="207"/>
        <end position="300"/>
    </location>
</feature>
<reference evidence="11 12" key="1">
    <citation type="submission" date="2017-09" db="EMBL/GenBank/DDBJ databases">
        <title>Depth-based differentiation of microbial function through sediment-hosted aquifers and enrichment of novel symbionts in the deep terrestrial subsurface.</title>
        <authorList>
            <person name="Probst A.J."/>
            <person name="Ladd B."/>
            <person name="Jarett J.K."/>
            <person name="Geller-Mcgrath D.E."/>
            <person name="Sieber C.M."/>
            <person name="Emerson J.B."/>
            <person name="Anantharaman K."/>
            <person name="Thomas B.C."/>
            <person name="Malmstrom R."/>
            <person name="Stieglmeier M."/>
            <person name="Klingl A."/>
            <person name="Woyke T."/>
            <person name="Ryan C.M."/>
            <person name="Banfield J.F."/>
        </authorList>
    </citation>
    <scope>NUCLEOTIDE SEQUENCE [LARGE SCALE GENOMIC DNA]</scope>
    <source>
        <strain evidence="11">CG11_big_fil_rev_8_21_14_0_20_36_20</strain>
    </source>
</reference>
<dbReference type="AlphaFoldDB" id="A0A2H0NC04"/>
<evidence type="ECO:0000256" key="8">
    <source>
        <dbReference type="HAMAP-Rule" id="MF_00182"/>
    </source>
</evidence>
<feature type="binding site" evidence="8">
    <location>
        <begin position="112"/>
        <end position="115"/>
    </location>
    <ligand>
        <name>(6S)-5,6,7,8-tetrahydrofolate</name>
        <dbReference type="ChEBI" id="CHEBI:57453"/>
    </ligand>
</feature>
<comment type="caution">
    <text evidence="11">The sequence shown here is derived from an EMBL/GenBank/DDBJ whole genome shotgun (WGS) entry which is preliminary data.</text>
</comment>
<evidence type="ECO:0000256" key="7">
    <source>
        <dbReference type="ARBA" id="ARBA00048558"/>
    </source>
</evidence>
<proteinExistence type="inferred from homology"/>
<protein>
    <recommendedName>
        <fullName evidence="4 8">Methionyl-tRNA formyltransferase</fullName>
        <ecNumber evidence="3 8">2.1.2.9</ecNumber>
    </recommendedName>
</protein>
<evidence type="ECO:0000313" key="11">
    <source>
        <dbReference type="EMBL" id="PIR06394.1"/>
    </source>
</evidence>
<evidence type="ECO:0000256" key="6">
    <source>
        <dbReference type="ARBA" id="ARBA00022917"/>
    </source>
</evidence>
<comment type="function">
    <text evidence="1 8">Attaches a formyl group to the free amino group of methionyl-tRNA(fMet). The formyl group appears to play a dual role in the initiator identity of N-formylmethionyl-tRNA by promoting its recognition by IF2 and preventing the misappropriation of this tRNA by the elongation apparatus.</text>
</comment>
<keyword evidence="5 8" id="KW-0808">Transferase</keyword>
<gene>
    <name evidence="8" type="primary">fmt</name>
    <name evidence="11" type="ORF">COV55_03870</name>
</gene>
<dbReference type="SUPFAM" id="SSF50486">
    <property type="entry name" value="FMT C-terminal domain-like"/>
    <property type="match status" value="1"/>
</dbReference>
<comment type="similarity">
    <text evidence="2 8">Belongs to the Fmt family.</text>
</comment>
<accession>A0A2H0NC04</accession>
<dbReference type="InterPro" id="IPR005794">
    <property type="entry name" value="Fmt"/>
</dbReference>
<evidence type="ECO:0000256" key="4">
    <source>
        <dbReference type="ARBA" id="ARBA00016014"/>
    </source>
</evidence>
<dbReference type="Gene3D" id="3.40.50.170">
    <property type="entry name" value="Formyl transferase, N-terminal domain"/>
    <property type="match status" value="1"/>
</dbReference>
<dbReference type="CDD" id="cd08646">
    <property type="entry name" value="FMT_core_Met-tRNA-FMT_N"/>
    <property type="match status" value="1"/>
</dbReference>
<dbReference type="InterPro" id="IPR036477">
    <property type="entry name" value="Formyl_transf_N_sf"/>
</dbReference>
<evidence type="ECO:0000256" key="1">
    <source>
        <dbReference type="ARBA" id="ARBA00002606"/>
    </source>
</evidence>
<evidence type="ECO:0000256" key="3">
    <source>
        <dbReference type="ARBA" id="ARBA00012261"/>
    </source>
</evidence>
<dbReference type="EC" id="2.1.2.9" evidence="3 8"/>
<dbReference type="EMBL" id="PCWQ01000013">
    <property type="protein sequence ID" value="PIR06394.1"/>
    <property type="molecule type" value="Genomic_DNA"/>
</dbReference>
<keyword evidence="6 8" id="KW-0648">Protein biosynthesis</keyword>
<sequence length="306" mass="34660">MIKTDKKIIFWGTPDFALPGFQTLQQMGLVRAVVTQPDKPAGRNKKTLSSPIKIEAQKNNLPVLEPEIFNNEFINDLKKYLPATFMIIAYGRIIPDKILKLSELLALNIHPSQLPLLRGPSPIQTALLKGFKITGISLMQLDSQMDHGPLLAQEKIEINPEDNFLTLSKKLTSISQDILAKNVIKYLSNQLTPLPQDHQQATFCKIIKKEDGRIDWLKPAQEINNQIRAFNPWPSAFFDLNGLNIKIFKAQITENNLKPAEILIDQDKLIIGTSQKSLEILELQPAGKKIMRAAEFIRGYQRYLSQ</sequence>
<dbReference type="InterPro" id="IPR041711">
    <property type="entry name" value="Met-tRNA-FMT_N"/>
</dbReference>
<evidence type="ECO:0000259" key="10">
    <source>
        <dbReference type="Pfam" id="PF02911"/>
    </source>
</evidence>
<dbReference type="InterPro" id="IPR011034">
    <property type="entry name" value="Formyl_transferase-like_C_sf"/>
</dbReference>
<dbReference type="HAMAP" id="MF_00182">
    <property type="entry name" value="Formyl_trans"/>
    <property type="match status" value="1"/>
</dbReference>
<feature type="domain" description="Formyl transferase N-terminal" evidence="9">
    <location>
        <begin position="12"/>
        <end position="180"/>
    </location>
</feature>
<evidence type="ECO:0000256" key="5">
    <source>
        <dbReference type="ARBA" id="ARBA00022679"/>
    </source>
</evidence>
<dbReference type="InterPro" id="IPR037022">
    <property type="entry name" value="Formyl_trans_C_sf"/>
</dbReference>
<comment type="catalytic activity">
    <reaction evidence="7 8">
        <text>L-methionyl-tRNA(fMet) + (6R)-10-formyltetrahydrofolate = N-formyl-L-methionyl-tRNA(fMet) + (6S)-5,6,7,8-tetrahydrofolate + H(+)</text>
        <dbReference type="Rhea" id="RHEA:24380"/>
        <dbReference type="Rhea" id="RHEA-COMP:9952"/>
        <dbReference type="Rhea" id="RHEA-COMP:9953"/>
        <dbReference type="ChEBI" id="CHEBI:15378"/>
        <dbReference type="ChEBI" id="CHEBI:57453"/>
        <dbReference type="ChEBI" id="CHEBI:78530"/>
        <dbReference type="ChEBI" id="CHEBI:78844"/>
        <dbReference type="ChEBI" id="CHEBI:195366"/>
        <dbReference type="EC" id="2.1.2.9"/>
    </reaction>
</comment>
<dbReference type="NCBIfam" id="TIGR00460">
    <property type="entry name" value="fmt"/>
    <property type="match status" value="1"/>
</dbReference>